<dbReference type="RefSeq" id="XP_058332337.1">
    <property type="nucleotide sequence ID" value="XM_058473334.1"/>
</dbReference>
<evidence type="ECO:0000313" key="2">
    <source>
        <dbReference type="EMBL" id="KAJ5239418.1"/>
    </source>
</evidence>
<protein>
    <submittedName>
        <fullName evidence="2">Uncharacterized protein</fullName>
    </submittedName>
</protein>
<feature type="transmembrane region" description="Helical" evidence="1">
    <location>
        <begin position="74"/>
        <end position="93"/>
    </location>
</feature>
<feature type="transmembrane region" description="Helical" evidence="1">
    <location>
        <begin position="138"/>
        <end position="156"/>
    </location>
</feature>
<keyword evidence="1" id="KW-1133">Transmembrane helix</keyword>
<evidence type="ECO:0000313" key="3">
    <source>
        <dbReference type="Proteomes" id="UP001150941"/>
    </source>
</evidence>
<feature type="transmembrane region" description="Helical" evidence="1">
    <location>
        <begin position="113"/>
        <end position="131"/>
    </location>
</feature>
<dbReference type="OrthoDB" id="10010954at2759"/>
<evidence type="ECO:0000256" key="1">
    <source>
        <dbReference type="SAM" id="Phobius"/>
    </source>
</evidence>
<reference evidence="2" key="2">
    <citation type="journal article" date="2023" name="IMA Fungus">
        <title>Comparative genomic study of the Penicillium genus elucidates a diverse pangenome and 15 lateral gene transfer events.</title>
        <authorList>
            <person name="Petersen C."/>
            <person name="Sorensen T."/>
            <person name="Nielsen M.R."/>
            <person name="Sondergaard T.E."/>
            <person name="Sorensen J.L."/>
            <person name="Fitzpatrick D.A."/>
            <person name="Frisvad J.C."/>
            <person name="Nielsen K.L."/>
        </authorList>
    </citation>
    <scope>NUCLEOTIDE SEQUENCE</scope>
    <source>
        <strain evidence="2">IBT 19713</strain>
    </source>
</reference>
<feature type="transmembrane region" description="Helical" evidence="1">
    <location>
        <begin position="207"/>
        <end position="234"/>
    </location>
</feature>
<gene>
    <name evidence="2" type="ORF">N7468_004037</name>
</gene>
<dbReference type="Proteomes" id="UP001150941">
    <property type="component" value="Unassembled WGS sequence"/>
</dbReference>
<dbReference type="AlphaFoldDB" id="A0A9W9P7P7"/>
<organism evidence="2 3">
    <name type="scientific">Penicillium chermesinum</name>
    <dbReference type="NCBI Taxonomy" id="63820"/>
    <lineage>
        <taxon>Eukaryota</taxon>
        <taxon>Fungi</taxon>
        <taxon>Dikarya</taxon>
        <taxon>Ascomycota</taxon>
        <taxon>Pezizomycotina</taxon>
        <taxon>Eurotiomycetes</taxon>
        <taxon>Eurotiomycetidae</taxon>
        <taxon>Eurotiales</taxon>
        <taxon>Aspergillaceae</taxon>
        <taxon>Penicillium</taxon>
    </lineage>
</organism>
<accession>A0A9W9P7P7</accession>
<reference evidence="2" key="1">
    <citation type="submission" date="2022-11" db="EMBL/GenBank/DDBJ databases">
        <authorList>
            <person name="Petersen C."/>
        </authorList>
    </citation>
    <scope>NUCLEOTIDE SEQUENCE</scope>
    <source>
        <strain evidence="2">IBT 19713</strain>
    </source>
</reference>
<feature type="transmembrane region" description="Helical" evidence="1">
    <location>
        <begin position="168"/>
        <end position="195"/>
    </location>
</feature>
<keyword evidence="3" id="KW-1185">Reference proteome</keyword>
<dbReference type="GeneID" id="83200637"/>
<keyword evidence="1" id="KW-0812">Transmembrane</keyword>
<feature type="transmembrane region" description="Helical" evidence="1">
    <location>
        <begin position="246"/>
        <end position="267"/>
    </location>
</feature>
<name>A0A9W9P7P7_9EURO</name>
<sequence length="318" mass="36297">MHSHHTTSLLQKPLEPISKLVPYSALILSVILIILFLIRFYLLEGFLIQRVYGRSYSDMNETNRRGFINHHIAGLMKITILIVAAYPFLTVAFGNSTFNTPFSHGSPVTKGDLLVVVAQMLIAIYVFELLYRVKLSPVAVLHHVGTIIIGQTSLAISLQLTREPDADIEFVLCTIWGAFDTISELFPHVAIILYRVYPTRHSFLRRLFLWSCCITAIGTLCETIVTMSLFGLLWHQWQMAFKVTTPLLHIAFSAAQIHGSLVFWRLYRKQGEYLKREKEDAEMQHDKMEIFKLAEPPKAVVTTQDSRACVDWPFAKDT</sequence>
<dbReference type="EMBL" id="JAPQKS010000003">
    <property type="protein sequence ID" value="KAJ5239418.1"/>
    <property type="molecule type" value="Genomic_DNA"/>
</dbReference>
<comment type="caution">
    <text evidence="2">The sequence shown here is derived from an EMBL/GenBank/DDBJ whole genome shotgun (WGS) entry which is preliminary data.</text>
</comment>
<proteinExistence type="predicted"/>
<feature type="transmembrane region" description="Helical" evidence="1">
    <location>
        <begin position="20"/>
        <end position="42"/>
    </location>
</feature>
<keyword evidence="1" id="KW-0472">Membrane</keyword>